<evidence type="ECO:0000313" key="2">
    <source>
        <dbReference type="EMBL" id="XCB20577.1"/>
    </source>
</evidence>
<reference evidence="2" key="2">
    <citation type="journal article" date="2024" name="Environ. Microbiol.">
        <title>Genome analysis and description of Tunturibacter gen. nov. expands the diversity of Terriglobia in tundra soils.</title>
        <authorList>
            <person name="Messyasz A."/>
            <person name="Mannisto M.K."/>
            <person name="Kerkhof L.J."/>
            <person name="Haggblom M.M."/>
        </authorList>
    </citation>
    <scope>NUCLEOTIDE SEQUENCE</scope>
    <source>
        <strain evidence="2">M8UP39</strain>
    </source>
</reference>
<name>A0AAU7YVD0_9BACT</name>
<reference evidence="2" key="1">
    <citation type="submission" date="2023-08" db="EMBL/GenBank/DDBJ databases">
        <authorList>
            <person name="Messyasz A."/>
            <person name="Mannisto M.K."/>
            <person name="Kerkhof L.J."/>
            <person name="Haggblom M."/>
        </authorList>
    </citation>
    <scope>NUCLEOTIDE SEQUENCE</scope>
    <source>
        <strain evidence="2">M8UP39</strain>
    </source>
</reference>
<evidence type="ECO:0000259" key="1">
    <source>
        <dbReference type="Pfam" id="PF21849"/>
    </source>
</evidence>
<dbReference type="RefSeq" id="WP_353070995.1">
    <property type="nucleotide sequence ID" value="NZ_CP132938.1"/>
</dbReference>
<dbReference type="AlphaFoldDB" id="A0AAU7YVD0"/>
<protein>
    <recommendedName>
        <fullName evidence="1">DUF6908 domain-containing protein</fullName>
    </recommendedName>
</protein>
<sequence>MQTILDILRKAGGWHLGLYLKIDNPPYMELVIEAMDESGPMGPPTLSVAHYGEQNGDLMRDPEMCFELGLTGGAHLDAFYWRNDYVAVEQWSRNIVRDRYVHLIELLEQHQRFAATWDINLRLQGFDPHKHIRS</sequence>
<gene>
    <name evidence="2" type="ORF">RBB81_13345</name>
</gene>
<dbReference type="Pfam" id="PF21849">
    <property type="entry name" value="DUF6908"/>
    <property type="match status" value="1"/>
</dbReference>
<organism evidence="2">
    <name type="scientific">Tunturiibacter gelidiferens</name>
    <dbReference type="NCBI Taxonomy" id="3069689"/>
    <lineage>
        <taxon>Bacteria</taxon>
        <taxon>Pseudomonadati</taxon>
        <taxon>Acidobacteriota</taxon>
        <taxon>Terriglobia</taxon>
        <taxon>Terriglobales</taxon>
        <taxon>Acidobacteriaceae</taxon>
        <taxon>Tunturiibacter</taxon>
    </lineage>
</organism>
<dbReference type="EMBL" id="CP132938">
    <property type="protein sequence ID" value="XCB20577.1"/>
    <property type="molecule type" value="Genomic_DNA"/>
</dbReference>
<feature type="domain" description="DUF6908" evidence="1">
    <location>
        <begin position="2"/>
        <end position="126"/>
    </location>
</feature>
<dbReference type="KEGG" id="tgi:RBB81_13345"/>
<accession>A0AAU7YVD0</accession>
<proteinExistence type="predicted"/>
<dbReference type="InterPro" id="IPR054203">
    <property type="entry name" value="DUF6908"/>
</dbReference>